<dbReference type="SUPFAM" id="SSF55718">
    <property type="entry name" value="SCP-like"/>
    <property type="match status" value="1"/>
</dbReference>
<dbReference type="RefSeq" id="WP_036339550.1">
    <property type="nucleotide sequence ID" value="NZ_JALN02000001.1"/>
</dbReference>
<dbReference type="Gene3D" id="3.30.1050.10">
    <property type="entry name" value="SCP2 sterol-binding domain"/>
    <property type="match status" value="1"/>
</dbReference>
<sequence length="134" mass="14187">MGFTDSAEVAKYIGGIFEAAFDDPEIGPKLEATGLVVAFDFTDPKSVVVIDMANKTTREGVAGGSAPMATMFMTADTGNAYWQGKVNLPLAMAKKKITVEGNIASLLKLAPLGKKLYPAYIARLQGDGRTDLIV</sequence>
<dbReference type="Pfam" id="PF02036">
    <property type="entry name" value="SCP2"/>
    <property type="match status" value="1"/>
</dbReference>
<dbReference type="eggNOG" id="COG1454">
    <property type="taxonomic scope" value="Bacteria"/>
</dbReference>
<organism evidence="2 3">
    <name type="scientific">Mycolicibacterium aromaticivorans JS19b1 = JCM 16368</name>
    <dbReference type="NCBI Taxonomy" id="1440774"/>
    <lineage>
        <taxon>Bacteria</taxon>
        <taxon>Bacillati</taxon>
        <taxon>Actinomycetota</taxon>
        <taxon>Actinomycetes</taxon>
        <taxon>Mycobacteriales</taxon>
        <taxon>Mycobacteriaceae</taxon>
        <taxon>Mycolicibacterium</taxon>
    </lineage>
</organism>
<accession>A0A064CF02</accession>
<name>A0A064CF02_9MYCO</name>
<dbReference type="InterPro" id="IPR003033">
    <property type="entry name" value="SCP2_sterol-bd_dom"/>
</dbReference>
<protein>
    <submittedName>
        <fullName evidence="2">Sterol carrier protein</fullName>
    </submittedName>
</protein>
<dbReference type="Proteomes" id="UP000022835">
    <property type="component" value="Unassembled WGS sequence"/>
</dbReference>
<dbReference type="EMBL" id="JALN02000001">
    <property type="protein sequence ID" value="KDE98271.1"/>
    <property type="molecule type" value="Genomic_DNA"/>
</dbReference>
<evidence type="ECO:0000313" key="2">
    <source>
        <dbReference type="EMBL" id="KDE98271.1"/>
    </source>
</evidence>
<dbReference type="AlphaFoldDB" id="A0A064CF02"/>
<proteinExistence type="predicted"/>
<dbReference type="STRING" id="1440774.Y900_004765"/>
<evidence type="ECO:0000259" key="1">
    <source>
        <dbReference type="Pfam" id="PF02036"/>
    </source>
</evidence>
<gene>
    <name evidence="2" type="ORF">Y900_004765</name>
</gene>
<dbReference type="OrthoDB" id="5418706at2"/>
<evidence type="ECO:0000313" key="3">
    <source>
        <dbReference type="Proteomes" id="UP000022835"/>
    </source>
</evidence>
<comment type="caution">
    <text evidence="2">The sequence shown here is derived from an EMBL/GenBank/DDBJ whole genome shotgun (WGS) entry which is preliminary data.</text>
</comment>
<keyword evidence="3" id="KW-1185">Reference proteome</keyword>
<dbReference type="InterPro" id="IPR036527">
    <property type="entry name" value="SCP2_sterol-bd_dom_sf"/>
</dbReference>
<feature type="domain" description="SCP2" evidence="1">
    <location>
        <begin position="22"/>
        <end position="112"/>
    </location>
</feature>
<reference evidence="2" key="1">
    <citation type="submission" date="2014-05" db="EMBL/GenBank/DDBJ databases">
        <title>Genome sequence of Mycobacterium aromaticivorans strain JS19b1T (= DSM 45407T).</title>
        <authorList>
            <person name="Kwak Y."/>
            <person name="Park G.-S."/>
            <person name="Li Q.X."/>
            <person name="Lee S.-E."/>
            <person name="Shin J.-H."/>
        </authorList>
    </citation>
    <scope>NUCLEOTIDE SEQUENCE [LARGE SCALE GENOMIC DNA]</scope>
    <source>
        <strain evidence="2">JS19b1</strain>
    </source>
</reference>